<dbReference type="EMBL" id="JACJQB010000009">
    <property type="protein sequence ID" value="MBD2187904.1"/>
    <property type="molecule type" value="Genomic_DNA"/>
</dbReference>
<feature type="transmembrane region" description="Helical" evidence="7">
    <location>
        <begin position="310"/>
        <end position="339"/>
    </location>
</feature>
<feature type="domain" description="ABC3 transporter permease C-terminal" evidence="8">
    <location>
        <begin position="274"/>
        <end position="380"/>
    </location>
</feature>
<proteinExistence type="predicted"/>
<evidence type="ECO:0000256" key="3">
    <source>
        <dbReference type="ARBA" id="ARBA00022475"/>
    </source>
</evidence>
<evidence type="ECO:0000256" key="2">
    <source>
        <dbReference type="ARBA" id="ARBA00022448"/>
    </source>
</evidence>
<keyword evidence="5 7" id="KW-1133">Transmembrane helix</keyword>
<feature type="transmembrane region" description="Helical" evidence="7">
    <location>
        <begin position="18"/>
        <end position="38"/>
    </location>
</feature>
<dbReference type="NCBIfam" id="TIGR01185">
    <property type="entry name" value="devC"/>
    <property type="match status" value="1"/>
</dbReference>
<dbReference type="InterPro" id="IPR051125">
    <property type="entry name" value="ABC-4/HrtB_transporter"/>
</dbReference>
<dbReference type="Pfam" id="PF02687">
    <property type="entry name" value="FtsX"/>
    <property type="match status" value="1"/>
</dbReference>
<keyword evidence="2" id="KW-0813">Transport</keyword>
<keyword evidence="10" id="KW-1185">Reference proteome</keyword>
<name>A0ABR7ZVQ0_9CYAN</name>
<evidence type="ECO:0000256" key="6">
    <source>
        <dbReference type="ARBA" id="ARBA00023136"/>
    </source>
</evidence>
<evidence type="ECO:0000256" key="4">
    <source>
        <dbReference type="ARBA" id="ARBA00022692"/>
    </source>
</evidence>
<dbReference type="PANTHER" id="PTHR43738:SF1">
    <property type="entry name" value="HEMIN TRANSPORT SYSTEM PERMEASE PROTEIN HRTB-RELATED"/>
    <property type="match status" value="1"/>
</dbReference>
<organism evidence="9 10">
    <name type="scientific">Pseudanabaena mucicola FACHB-723</name>
    <dbReference type="NCBI Taxonomy" id="2692860"/>
    <lineage>
        <taxon>Bacteria</taxon>
        <taxon>Bacillati</taxon>
        <taxon>Cyanobacteriota</taxon>
        <taxon>Cyanophyceae</taxon>
        <taxon>Pseudanabaenales</taxon>
        <taxon>Pseudanabaenaceae</taxon>
        <taxon>Pseudanabaena</taxon>
    </lineage>
</organism>
<dbReference type="InterPro" id="IPR005891">
    <property type="entry name" value="DevC"/>
</dbReference>
<evidence type="ECO:0000256" key="1">
    <source>
        <dbReference type="ARBA" id="ARBA00004651"/>
    </source>
</evidence>
<evidence type="ECO:0000313" key="9">
    <source>
        <dbReference type="EMBL" id="MBD2187904.1"/>
    </source>
</evidence>
<dbReference type="PIRSF" id="PIRSF031773">
    <property type="entry name" value="DevC"/>
    <property type="match status" value="1"/>
</dbReference>
<dbReference type="PANTHER" id="PTHR43738">
    <property type="entry name" value="ABC TRANSPORTER, MEMBRANE PROTEIN"/>
    <property type="match status" value="1"/>
</dbReference>
<dbReference type="Proteomes" id="UP000642094">
    <property type="component" value="Unassembled WGS sequence"/>
</dbReference>
<keyword evidence="4 7" id="KW-0812">Transmembrane</keyword>
<comment type="caution">
    <text evidence="9">The sequence shown here is derived from an EMBL/GenBank/DDBJ whole genome shotgun (WGS) entry which is preliminary data.</text>
</comment>
<accession>A0ABR7ZVQ0</accession>
<dbReference type="RefSeq" id="WP_190402765.1">
    <property type="nucleotide sequence ID" value="NZ_JACJQB010000009.1"/>
</dbReference>
<sequence length="389" mass="42597">MLAIPLAWLQLTYQKGRLAIAIAGIMFAVILIAMQLGFQSALFKSAVLLHLNLSSDLVLIHPSSNNLLNLREFARRRLHQADGFAGVKATYPVYIGLAQWNAAELGIKEDILTIGVSPQANPFLFPNIKSDLDKTLIPDVVLFDRGSRPDFYGEVASQYESALAQGKNLTKEISDRQVTIGGLFTMGVSFAANGTVITSEQNFLRIFPDRLVGNISLGLVQLEVGANAIAIRDAMRSRLDKDVQILTLQEFIDLERNYWAEATPIGFVFGLGVTMGFIVGVVIVYQVLYKDVSDHLAEYATLKAMGYSNLYLFGLVLQESLLLSICGFLPAILICTILYRLTESATGLPLELNSDRVVQLLLLTITMCAISGTLSLSKVQSADPAEIFD</sequence>
<reference evidence="9 10" key="1">
    <citation type="journal article" date="2020" name="ISME J.">
        <title>Comparative genomics reveals insights into cyanobacterial evolution and habitat adaptation.</title>
        <authorList>
            <person name="Chen M.Y."/>
            <person name="Teng W.K."/>
            <person name="Zhao L."/>
            <person name="Hu C.X."/>
            <person name="Zhou Y.K."/>
            <person name="Han B.P."/>
            <person name="Song L.R."/>
            <person name="Shu W.S."/>
        </authorList>
    </citation>
    <scope>NUCLEOTIDE SEQUENCE [LARGE SCALE GENOMIC DNA]</scope>
    <source>
        <strain evidence="9 10">FACHB-723</strain>
    </source>
</reference>
<gene>
    <name evidence="9" type="ORF">H6F41_07095</name>
</gene>
<evidence type="ECO:0000256" key="5">
    <source>
        <dbReference type="ARBA" id="ARBA00022989"/>
    </source>
</evidence>
<protein>
    <submittedName>
        <fullName evidence="9">FtsX-like permease family protein</fullName>
    </submittedName>
</protein>
<keyword evidence="3" id="KW-1003">Cell membrane</keyword>
<dbReference type="InterPro" id="IPR003838">
    <property type="entry name" value="ABC3_permease_C"/>
</dbReference>
<feature type="transmembrane region" description="Helical" evidence="7">
    <location>
        <begin position="359"/>
        <end position="377"/>
    </location>
</feature>
<feature type="transmembrane region" description="Helical" evidence="7">
    <location>
        <begin position="265"/>
        <end position="289"/>
    </location>
</feature>
<keyword evidence="6 7" id="KW-0472">Membrane</keyword>
<evidence type="ECO:0000256" key="7">
    <source>
        <dbReference type="SAM" id="Phobius"/>
    </source>
</evidence>
<comment type="subcellular location">
    <subcellularLocation>
        <location evidence="1">Cell membrane</location>
        <topology evidence="1">Multi-pass membrane protein</topology>
    </subcellularLocation>
</comment>
<evidence type="ECO:0000259" key="8">
    <source>
        <dbReference type="Pfam" id="PF02687"/>
    </source>
</evidence>
<evidence type="ECO:0000313" key="10">
    <source>
        <dbReference type="Proteomes" id="UP000642094"/>
    </source>
</evidence>